<reference evidence="3 4" key="1">
    <citation type="submission" date="2022-05" db="EMBL/GenBank/DDBJ databases">
        <authorList>
            <consortium name="Genoscope - CEA"/>
            <person name="William W."/>
        </authorList>
    </citation>
    <scope>NUCLEOTIDE SEQUENCE [LARGE SCALE GENOMIC DNA]</scope>
</reference>
<keyword evidence="4" id="KW-1185">Reference proteome</keyword>
<accession>A0AAU9W1U1</accession>
<protein>
    <recommendedName>
        <fullName evidence="2">Apple domain-containing protein</fullName>
    </recommendedName>
</protein>
<evidence type="ECO:0000256" key="1">
    <source>
        <dbReference type="SAM" id="SignalP"/>
    </source>
</evidence>
<evidence type="ECO:0000313" key="4">
    <source>
        <dbReference type="Proteomes" id="UP001159428"/>
    </source>
</evidence>
<evidence type="ECO:0000313" key="3">
    <source>
        <dbReference type="EMBL" id="CAH3040058.1"/>
    </source>
</evidence>
<dbReference type="SUPFAM" id="SSF57414">
    <property type="entry name" value="Hairpin loop containing domain-like"/>
    <property type="match status" value="1"/>
</dbReference>
<dbReference type="EMBL" id="CALNXJ010000005">
    <property type="protein sequence ID" value="CAH3040058.1"/>
    <property type="molecule type" value="Genomic_DNA"/>
</dbReference>
<dbReference type="PROSITE" id="PS50948">
    <property type="entry name" value="PAN"/>
    <property type="match status" value="1"/>
</dbReference>
<keyword evidence="1" id="KW-0732">Signal</keyword>
<dbReference type="Proteomes" id="UP001159428">
    <property type="component" value="Unassembled WGS sequence"/>
</dbReference>
<proteinExistence type="predicted"/>
<feature type="signal peptide" evidence="1">
    <location>
        <begin position="1"/>
        <end position="21"/>
    </location>
</feature>
<dbReference type="Pfam" id="PF00024">
    <property type="entry name" value="PAN_1"/>
    <property type="match status" value="1"/>
</dbReference>
<gene>
    <name evidence="3" type="ORF">PMEA_00025660</name>
</gene>
<name>A0AAU9W1U1_9CNID</name>
<feature type="chain" id="PRO_5043516069" description="Apple domain-containing protein" evidence="1">
    <location>
        <begin position="22"/>
        <end position="307"/>
    </location>
</feature>
<feature type="domain" description="Apple" evidence="2">
    <location>
        <begin position="25"/>
        <end position="101"/>
    </location>
</feature>
<dbReference type="InterPro" id="IPR003609">
    <property type="entry name" value="Pan_app"/>
</dbReference>
<organism evidence="3 4">
    <name type="scientific">Pocillopora meandrina</name>
    <dbReference type="NCBI Taxonomy" id="46732"/>
    <lineage>
        <taxon>Eukaryota</taxon>
        <taxon>Metazoa</taxon>
        <taxon>Cnidaria</taxon>
        <taxon>Anthozoa</taxon>
        <taxon>Hexacorallia</taxon>
        <taxon>Scleractinia</taxon>
        <taxon>Astrocoeniina</taxon>
        <taxon>Pocilloporidae</taxon>
        <taxon>Pocillopora</taxon>
    </lineage>
</organism>
<sequence>MTPKLSLIIMFLMSRIGILNASSQCHTGEHSIGGMYLRGHTFKTYRVGLPEMCYFRCEEEVTCQSYNFVIAQKICELNNRTKEATPEEFMPDQRRFYMKLSQNRVPLGSIKELPADTCGEIKASEGDEMVDGIHWIYSEENGEVIEAYCKEGWQKINVKGPVCFGAKDNEYGSFNITKSGRVKTMKLIHRSGSVHCNPTTGASYWGCTNPRYGGGDLMTIITGADKKPFLPPAEDLKDLGIPGENAHFYSLPGYHHNSTELVFRTLVNPLFVFNNQEMQIWYGHDWMDLRERDNGGKTCVDVYALYA</sequence>
<evidence type="ECO:0000259" key="2">
    <source>
        <dbReference type="PROSITE" id="PS50948"/>
    </source>
</evidence>
<comment type="caution">
    <text evidence="3">The sequence shown here is derived from an EMBL/GenBank/DDBJ whole genome shotgun (WGS) entry which is preliminary data.</text>
</comment>
<dbReference type="AlphaFoldDB" id="A0AAU9W1U1"/>